<dbReference type="PANTHER" id="PTHR42896">
    <property type="entry name" value="XYLULOSE-1,5-BISPHOSPHATE (XUBP) PHOSPHATASE"/>
    <property type="match status" value="1"/>
</dbReference>
<dbReference type="PANTHER" id="PTHR42896:SF4">
    <property type="entry name" value="OS08G0485900 PROTEIN"/>
    <property type="match status" value="1"/>
</dbReference>
<dbReference type="EnsemblPlants" id="Zm00001eb350900_T001">
    <property type="protein sequence ID" value="Zm00001eb350900_P001"/>
    <property type="gene ID" value="Zm00001eb350900"/>
</dbReference>
<reference evidence="1" key="2">
    <citation type="submission" date="2019-07" db="EMBL/GenBank/DDBJ databases">
        <authorList>
            <person name="Seetharam A."/>
            <person name="Woodhouse M."/>
            <person name="Cannon E."/>
        </authorList>
    </citation>
    <scope>NUCLEOTIDE SEQUENCE [LARGE SCALE GENOMIC DNA]</scope>
    <source>
        <strain evidence="1">cv. B73</strain>
    </source>
</reference>
<evidence type="ECO:0007829" key="3">
    <source>
        <dbReference type="PeptideAtlas" id="A0A804QQY5"/>
    </source>
</evidence>
<protein>
    <submittedName>
        <fullName evidence="1">Uncharacterized protein</fullName>
    </submittedName>
</protein>
<name>A0A804QQY5_MAIZE</name>
<dbReference type="Proteomes" id="UP000007305">
    <property type="component" value="Chromosome 8"/>
</dbReference>
<dbReference type="InParanoid" id="A0A804QQY5"/>
<reference evidence="1" key="3">
    <citation type="submission" date="2021-05" db="UniProtKB">
        <authorList>
            <consortium name="EnsemblPlants"/>
        </authorList>
    </citation>
    <scope>IDENTIFICATION</scope>
    <source>
        <strain evidence="1">cv. B73</strain>
    </source>
</reference>
<accession>A0A804QQY5</accession>
<dbReference type="Gene3D" id="1.10.150.240">
    <property type="entry name" value="Putative phosphatase, domain 2"/>
    <property type="match status" value="1"/>
</dbReference>
<dbReference type="AlphaFoldDB" id="A0A804QQY5"/>
<proteinExistence type="evidence at protein level"/>
<dbReference type="InterPro" id="IPR044999">
    <property type="entry name" value="CbbY-like"/>
</dbReference>
<evidence type="ECO:0000313" key="2">
    <source>
        <dbReference type="Proteomes" id="UP000007305"/>
    </source>
</evidence>
<dbReference type="Gramene" id="Zm00001eb350900_T001">
    <property type="protein sequence ID" value="Zm00001eb350900_P001"/>
    <property type="gene ID" value="Zm00001eb350900"/>
</dbReference>
<sequence>MSSRPPLWPSSRVSWKIRAAQSVGIQIRRPLPSTLVCRSLLELRLGASACCLLSPGCATTCSCCCSFYKCKLQYGGGIARPPGSTDLLYWDEAFYDNLHNRIGGGKPKMRWYFGENGWPSSKIFETPPSTDSDKEKLVDIVQIVG</sequence>
<organism evidence="1 2">
    <name type="scientific">Zea mays</name>
    <name type="common">Maize</name>
    <dbReference type="NCBI Taxonomy" id="4577"/>
    <lineage>
        <taxon>Eukaryota</taxon>
        <taxon>Viridiplantae</taxon>
        <taxon>Streptophyta</taxon>
        <taxon>Embryophyta</taxon>
        <taxon>Tracheophyta</taxon>
        <taxon>Spermatophyta</taxon>
        <taxon>Magnoliopsida</taxon>
        <taxon>Liliopsida</taxon>
        <taxon>Poales</taxon>
        <taxon>Poaceae</taxon>
        <taxon>PACMAD clade</taxon>
        <taxon>Panicoideae</taxon>
        <taxon>Andropogonodae</taxon>
        <taxon>Andropogoneae</taxon>
        <taxon>Tripsacinae</taxon>
        <taxon>Zea</taxon>
    </lineage>
</organism>
<keyword evidence="3" id="KW-1267">Proteomics identification</keyword>
<dbReference type="InterPro" id="IPR023198">
    <property type="entry name" value="PGP-like_dom2"/>
</dbReference>
<evidence type="ECO:0000313" key="1">
    <source>
        <dbReference type="EnsemblPlants" id="Zm00001eb350900_P001"/>
    </source>
</evidence>
<reference evidence="2" key="1">
    <citation type="journal article" date="2009" name="Science">
        <title>The B73 maize genome: complexity, diversity, and dynamics.</title>
        <authorList>
            <person name="Schnable P.S."/>
            <person name="Ware D."/>
            <person name="Fulton R.S."/>
            <person name="Stein J.C."/>
            <person name="Wei F."/>
            <person name="Pasternak S."/>
            <person name="Liang C."/>
            <person name="Zhang J."/>
            <person name="Fulton L."/>
            <person name="Graves T.A."/>
            <person name="Minx P."/>
            <person name="Reily A.D."/>
            <person name="Courtney L."/>
            <person name="Kruchowski S.S."/>
            <person name="Tomlinson C."/>
            <person name="Strong C."/>
            <person name="Delehaunty K."/>
            <person name="Fronick C."/>
            <person name="Courtney B."/>
            <person name="Rock S.M."/>
            <person name="Belter E."/>
            <person name="Du F."/>
            <person name="Kim K."/>
            <person name="Abbott R.M."/>
            <person name="Cotton M."/>
            <person name="Levy A."/>
            <person name="Marchetto P."/>
            <person name="Ochoa K."/>
            <person name="Jackson S.M."/>
            <person name="Gillam B."/>
            <person name="Chen W."/>
            <person name="Yan L."/>
            <person name="Higginbotham J."/>
            <person name="Cardenas M."/>
            <person name="Waligorski J."/>
            <person name="Applebaum E."/>
            <person name="Phelps L."/>
            <person name="Falcone J."/>
            <person name="Kanchi K."/>
            <person name="Thane T."/>
            <person name="Scimone A."/>
            <person name="Thane N."/>
            <person name="Henke J."/>
            <person name="Wang T."/>
            <person name="Ruppert J."/>
            <person name="Shah N."/>
            <person name="Rotter K."/>
            <person name="Hodges J."/>
            <person name="Ingenthron E."/>
            <person name="Cordes M."/>
            <person name="Kohlberg S."/>
            <person name="Sgro J."/>
            <person name="Delgado B."/>
            <person name="Mead K."/>
            <person name="Chinwalla A."/>
            <person name="Leonard S."/>
            <person name="Crouse K."/>
            <person name="Collura K."/>
            <person name="Kudrna D."/>
            <person name="Currie J."/>
            <person name="He R."/>
            <person name="Angelova A."/>
            <person name="Rajasekar S."/>
            <person name="Mueller T."/>
            <person name="Lomeli R."/>
            <person name="Scara G."/>
            <person name="Ko A."/>
            <person name="Delaney K."/>
            <person name="Wissotski M."/>
            <person name="Lopez G."/>
            <person name="Campos D."/>
            <person name="Braidotti M."/>
            <person name="Ashley E."/>
            <person name="Golser W."/>
            <person name="Kim H."/>
            <person name="Lee S."/>
            <person name="Lin J."/>
            <person name="Dujmic Z."/>
            <person name="Kim W."/>
            <person name="Talag J."/>
            <person name="Zuccolo A."/>
            <person name="Fan C."/>
            <person name="Sebastian A."/>
            <person name="Kramer M."/>
            <person name="Spiegel L."/>
            <person name="Nascimento L."/>
            <person name="Zutavern T."/>
            <person name="Miller B."/>
            <person name="Ambroise C."/>
            <person name="Muller S."/>
            <person name="Spooner W."/>
            <person name="Narechania A."/>
            <person name="Ren L."/>
            <person name="Wei S."/>
            <person name="Kumari S."/>
            <person name="Faga B."/>
            <person name="Levy M.J."/>
            <person name="McMahan L."/>
            <person name="Van Buren P."/>
            <person name="Vaughn M.W."/>
            <person name="Ying K."/>
            <person name="Yeh C.-T."/>
            <person name="Emrich S.J."/>
            <person name="Jia Y."/>
            <person name="Kalyanaraman A."/>
            <person name="Hsia A.-P."/>
            <person name="Barbazuk W.B."/>
            <person name="Baucom R.S."/>
            <person name="Brutnell T.P."/>
            <person name="Carpita N.C."/>
            <person name="Chaparro C."/>
            <person name="Chia J.-M."/>
            <person name="Deragon J.-M."/>
            <person name="Estill J.C."/>
            <person name="Fu Y."/>
            <person name="Jeddeloh J.A."/>
            <person name="Han Y."/>
            <person name="Lee H."/>
            <person name="Li P."/>
            <person name="Lisch D.R."/>
            <person name="Liu S."/>
            <person name="Liu Z."/>
            <person name="Nagel D.H."/>
            <person name="McCann M.C."/>
            <person name="SanMiguel P."/>
            <person name="Myers A.M."/>
            <person name="Nettleton D."/>
            <person name="Nguyen J."/>
            <person name="Penning B.W."/>
            <person name="Ponnala L."/>
            <person name="Schneider K.L."/>
            <person name="Schwartz D.C."/>
            <person name="Sharma A."/>
            <person name="Soderlund C."/>
            <person name="Springer N.M."/>
            <person name="Sun Q."/>
            <person name="Wang H."/>
            <person name="Waterman M."/>
            <person name="Westerman R."/>
            <person name="Wolfgruber T.K."/>
            <person name="Yang L."/>
            <person name="Yu Y."/>
            <person name="Zhang L."/>
            <person name="Zhou S."/>
            <person name="Zhu Q."/>
            <person name="Bennetzen J.L."/>
            <person name="Dawe R.K."/>
            <person name="Jiang J."/>
            <person name="Jiang N."/>
            <person name="Presting G.G."/>
            <person name="Wessler S.R."/>
            <person name="Aluru S."/>
            <person name="Martienssen R.A."/>
            <person name="Clifton S.W."/>
            <person name="McCombie W.R."/>
            <person name="Wing R.A."/>
            <person name="Wilson R.K."/>
        </authorList>
    </citation>
    <scope>NUCLEOTIDE SEQUENCE [LARGE SCALE GENOMIC DNA]</scope>
    <source>
        <strain evidence="2">cv. B73</strain>
    </source>
</reference>
<keyword evidence="2" id="KW-1185">Reference proteome</keyword>
<dbReference type="GO" id="GO:0016787">
    <property type="term" value="F:hydrolase activity"/>
    <property type="evidence" value="ECO:0007669"/>
    <property type="project" value="InterPro"/>
</dbReference>